<comment type="caution">
    <text evidence="2">The sequence shown here is derived from an EMBL/GenBank/DDBJ whole genome shotgun (WGS) entry which is preliminary data.</text>
</comment>
<keyword evidence="1" id="KW-1133">Transmembrane helix</keyword>
<name>K2R1A6_9HYPH</name>
<protein>
    <recommendedName>
        <fullName evidence="4">EamA domain-containing protein</fullName>
    </recommendedName>
</protein>
<evidence type="ECO:0000313" key="2">
    <source>
        <dbReference type="EMBL" id="EKF61632.1"/>
    </source>
</evidence>
<dbReference type="EMBL" id="ALJF01000001">
    <property type="protein sequence ID" value="EKF61632.1"/>
    <property type="molecule type" value="Genomic_DNA"/>
</dbReference>
<sequence>MSADIVPLQGTASGLNNRRGVILTLVAFAVFSGTDALVKLCAERLASPQVTLGVTFAAFLLLCAHAVATGGLSRLLPRQPGLAVLRAVLASCCSSATGF</sequence>
<keyword evidence="1" id="KW-0472">Membrane</keyword>
<keyword evidence="1" id="KW-0812">Transmembrane</keyword>
<dbReference type="Proteomes" id="UP000007123">
    <property type="component" value="Unassembled WGS sequence"/>
</dbReference>
<gene>
    <name evidence="2" type="ORF">QWE_00480</name>
</gene>
<dbReference type="PATRIC" id="fig|1156935.5.peg.98"/>
<organism evidence="2 3">
    <name type="scientific">Agrobacterium albertimagni AOL15</name>
    <dbReference type="NCBI Taxonomy" id="1156935"/>
    <lineage>
        <taxon>Bacteria</taxon>
        <taxon>Pseudomonadati</taxon>
        <taxon>Pseudomonadota</taxon>
        <taxon>Alphaproteobacteria</taxon>
        <taxon>Hyphomicrobiales</taxon>
        <taxon>Rhizobiaceae</taxon>
        <taxon>Rhizobium/Agrobacterium group</taxon>
        <taxon>Agrobacterium</taxon>
    </lineage>
</organism>
<reference evidence="2 3" key="1">
    <citation type="journal article" date="2012" name="J. Bacteriol.">
        <title>Draft Genome Sequence of Agrobacterium albertimagni Strain AOL15.</title>
        <authorList>
            <person name="Trimble W.L."/>
            <person name="Phung le T."/>
            <person name="Meyer F."/>
            <person name="Gilbert J.A."/>
            <person name="Silver S."/>
        </authorList>
    </citation>
    <scope>NUCLEOTIDE SEQUENCE [LARGE SCALE GENOMIC DNA]</scope>
    <source>
        <strain evidence="2 3">AOL15</strain>
    </source>
</reference>
<evidence type="ECO:0000313" key="3">
    <source>
        <dbReference type="Proteomes" id="UP000007123"/>
    </source>
</evidence>
<accession>K2R1A6</accession>
<feature type="transmembrane region" description="Helical" evidence="1">
    <location>
        <begin position="20"/>
        <end position="38"/>
    </location>
</feature>
<evidence type="ECO:0008006" key="4">
    <source>
        <dbReference type="Google" id="ProtNLM"/>
    </source>
</evidence>
<feature type="transmembrane region" description="Helical" evidence="1">
    <location>
        <begin position="50"/>
        <end position="68"/>
    </location>
</feature>
<dbReference type="AlphaFoldDB" id="K2R1A6"/>
<dbReference type="STRING" id="1156935.QWE_00480"/>
<keyword evidence="3" id="KW-1185">Reference proteome</keyword>
<evidence type="ECO:0000256" key="1">
    <source>
        <dbReference type="SAM" id="Phobius"/>
    </source>
</evidence>
<proteinExistence type="predicted"/>